<evidence type="ECO:0000313" key="2">
    <source>
        <dbReference type="Proteomes" id="UP000031967"/>
    </source>
</evidence>
<reference evidence="1 2" key="1">
    <citation type="submission" date="2014-12" db="EMBL/GenBank/DDBJ databases">
        <title>Draft genome sequence of Paenibacillus kamchatkensis strain B-2647.</title>
        <authorList>
            <person name="Karlyshev A.V."/>
            <person name="Kudryashova E.B."/>
        </authorList>
    </citation>
    <scope>NUCLEOTIDE SEQUENCE [LARGE SCALE GENOMIC DNA]</scope>
    <source>
        <strain evidence="1 2">VKM B-2647</strain>
    </source>
</reference>
<protein>
    <submittedName>
        <fullName evidence="1">Uncharacterized protein</fullName>
    </submittedName>
</protein>
<comment type="caution">
    <text evidence="1">The sequence shown here is derived from an EMBL/GenBank/DDBJ whole genome shotgun (WGS) entry which is preliminary data.</text>
</comment>
<gene>
    <name evidence="1" type="ORF">SD70_28595</name>
</gene>
<dbReference type="Proteomes" id="UP000031967">
    <property type="component" value="Unassembled WGS sequence"/>
</dbReference>
<proteinExistence type="predicted"/>
<evidence type="ECO:0000313" key="1">
    <source>
        <dbReference type="EMBL" id="KIL38111.1"/>
    </source>
</evidence>
<organism evidence="1 2">
    <name type="scientific">Gordoniibacillus kamchatkensis</name>
    <dbReference type="NCBI Taxonomy" id="1590651"/>
    <lineage>
        <taxon>Bacteria</taxon>
        <taxon>Bacillati</taxon>
        <taxon>Bacillota</taxon>
        <taxon>Bacilli</taxon>
        <taxon>Bacillales</taxon>
        <taxon>Paenibacillaceae</taxon>
        <taxon>Gordoniibacillus</taxon>
    </lineage>
</organism>
<accession>A0ABR5AAM2</accession>
<dbReference type="EMBL" id="JXAK01000076">
    <property type="protein sequence ID" value="KIL38111.1"/>
    <property type="molecule type" value="Genomic_DNA"/>
</dbReference>
<name>A0ABR5AAM2_9BACL</name>
<keyword evidence="2" id="KW-1185">Reference proteome</keyword>
<sequence length="146" mass="16378">MLRLRKFGCETITERSSAIPAISRYFPKLAEQQSVIYLLTKCKHVTDPVIGPHSGTEIRYFAGILLIFENSGMPFRYDLTGARISANAAVKYVLSSEWPAHMEASATAASSVRIGRLPKKVWLHCGWEMRVSGIAHTRVPMKTELR</sequence>